<accession>A0A100WCD3</accession>
<evidence type="ECO:0008006" key="5">
    <source>
        <dbReference type="Google" id="ProtNLM"/>
    </source>
</evidence>
<protein>
    <recommendedName>
        <fullName evidence="5">LGFP repeat-containing protein</fullName>
    </recommendedName>
</protein>
<evidence type="ECO:0000313" key="4">
    <source>
        <dbReference type="Proteomes" id="UP000069443"/>
    </source>
</evidence>
<keyword evidence="4" id="KW-1185">Reference proteome</keyword>
<evidence type="ECO:0000313" key="3">
    <source>
        <dbReference type="EMBL" id="GAS95383.1"/>
    </source>
</evidence>
<keyword evidence="2" id="KW-0472">Membrane</keyword>
<dbReference type="EMBL" id="BCSY01000036">
    <property type="protein sequence ID" value="GAS95383.1"/>
    <property type="molecule type" value="Genomic_DNA"/>
</dbReference>
<name>A0A100WCD3_MYCCR</name>
<dbReference type="AlphaFoldDB" id="A0A100WCD3"/>
<feature type="region of interest" description="Disordered" evidence="1">
    <location>
        <begin position="480"/>
        <end position="650"/>
    </location>
</feature>
<dbReference type="OrthoDB" id="4379975at2"/>
<reference evidence="4" key="2">
    <citation type="submission" date="2016-02" db="EMBL/GenBank/DDBJ databases">
        <title>Draft genome sequence of five rapidly growing Mycobacterium species.</title>
        <authorList>
            <person name="Katahira K."/>
            <person name="Gotou Y."/>
            <person name="Iida K."/>
            <person name="Ogura Y."/>
            <person name="Hayashi T."/>
        </authorList>
    </citation>
    <scope>NUCLEOTIDE SEQUENCE [LARGE SCALE GENOMIC DNA]</scope>
    <source>
        <strain evidence="4">JCM15298</strain>
    </source>
</reference>
<evidence type="ECO:0000256" key="1">
    <source>
        <dbReference type="SAM" id="MobiDB-lite"/>
    </source>
</evidence>
<gene>
    <name evidence="3" type="ORF">RMCC_2349</name>
</gene>
<feature type="transmembrane region" description="Helical" evidence="2">
    <location>
        <begin position="426"/>
        <end position="447"/>
    </location>
</feature>
<dbReference type="InterPro" id="IPR013207">
    <property type="entry name" value="LGFP"/>
</dbReference>
<feature type="compositionally biased region" description="Basic and acidic residues" evidence="1">
    <location>
        <begin position="486"/>
        <end position="503"/>
    </location>
</feature>
<proteinExistence type="predicted"/>
<dbReference type="RefSeq" id="WP_062656531.1">
    <property type="nucleotide sequence ID" value="NZ_BCSY01000036.1"/>
</dbReference>
<keyword evidence="2" id="KW-1133">Transmembrane helix</keyword>
<feature type="compositionally biased region" description="Basic and acidic residues" evidence="1">
    <location>
        <begin position="564"/>
        <end position="574"/>
    </location>
</feature>
<dbReference type="Proteomes" id="UP000069443">
    <property type="component" value="Unassembled WGS sequence"/>
</dbReference>
<feature type="compositionally biased region" description="Acidic residues" evidence="1">
    <location>
        <begin position="535"/>
        <end position="547"/>
    </location>
</feature>
<dbReference type="Pfam" id="PF08310">
    <property type="entry name" value="LGFP"/>
    <property type="match status" value="5"/>
</dbReference>
<sequence length="695" mass="72332">MTRQRTRLRTAAGRALLGLAGPVMVAAMVLYAAPAFATPESDADAAISAAWDGAGGDTGPLGAKDGGVYAVGTGFGQNFAGGKIFFTPETGAHIMTGAILDKYESLGGPADSDLGFPTIDEGPGRAPDSRNTTFSAADNPVIFWTPDNGARVVRGPINAAWDKLGGSAAVLGVPSGDETSRGDVISQQFTGGEVSWNRKTKQFTTNPPELADQLAGLEVPSDATSEIAAARRAAGGALGPLGAPDGGQYAIGSDGVGQNFAGGKIFYSPATGANVVTGQVLAKYESVGGPTGDLGFPTASEADGGLAPASRFVPFAAADQPVIFWTPDFGAVIVRGAMNAAWQKLGGATGELGAPKGDQTENGDVVSQQFSGGSISWNRATRTFSTEPASLQPQLAGLEVPGADAPKAPAAEPTGGDGKKWYAWSWWWLLGLIPLLALVGLIAVAVLRNRRSRDEHFTDDHYAEYESGYGESYEHAGYENAGYDRTGFDKPGFDDDGYDSHEPDDYETGPAGFGQEPGGYSPQSPWALAVPGAEDPADTSDDADNADFVDTAPTRIESDVPADPAERAEERPERPEEELEEEPGEEPAAEADSEPPTTGVSLVGGLAPTPRSTYEPDFPSGRHAAIQIEEPDPSRTSVRPAGSDPFRAPDGYLVKADTGTGLYWTPGTPGYDRTPADIWFASEEFAVTNGFVRAE</sequence>
<feature type="transmembrane region" description="Helical" evidence="2">
    <location>
        <begin position="12"/>
        <end position="33"/>
    </location>
</feature>
<feature type="compositionally biased region" description="Acidic residues" evidence="1">
    <location>
        <begin position="575"/>
        <end position="593"/>
    </location>
</feature>
<keyword evidence="2" id="KW-0812">Transmembrane</keyword>
<reference evidence="4" key="1">
    <citation type="journal article" date="2016" name="Genome Announc.">
        <title>Draft Genome Sequences of Five Rapidly Growing Mycobacterium Species, M. thermoresistibile, M. fortuitum subsp. acetamidolyticum, M. canariasense, M. brisbanense, and M. novocastrense.</title>
        <authorList>
            <person name="Katahira K."/>
            <person name="Ogura Y."/>
            <person name="Gotoh Y."/>
            <person name="Hayashi T."/>
        </authorList>
    </citation>
    <scope>NUCLEOTIDE SEQUENCE [LARGE SCALE GENOMIC DNA]</scope>
    <source>
        <strain evidence="4">JCM15298</strain>
    </source>
</reference>
<organism evidence="3 4">
    <name type="scientific">Mycolicibacterium canariasense</name>
    <name type="common">Mycobacterium canariasense</name>
    <dbReference type="NCBI Taxonomy" id="228230"/>
    <lineage>
        <taxon>Bacteria</taxon>
        <taxon>Bacillati</taxon>
        <taxon>Actinomycetota</taxon>
        <taxon>Actinomycetes</taxon>
        <taxon>Mycobacteriales</taxon>
        <taxon>Mycobacteriaceae</taxon>
        <taxon>Mycolicibacterium</taxon>
    </lineage>
</organism>
<dbReference type="STRING" id="228230.RMCC_2349"/>
<comment type="caution">
    <text evidence="3">The sequence shown here is derived from an EMBL/GenBank/DDBJ whole genome shotgun (WGS) entry which is preliminary data.</text>
</comment>
<evidence type="ECO:0000256" key="2">
    <source>
        <dbReference type="SAM" id="Phobius"/>
    </source>
</evidence>